<evidence type="ECO:0000313" key="2">
    <source>
        <dbReference type="Proteomes" id="UP000079169"/>
    </source>
</evidence>
<organism evidence="2 3">
    <name type="scientific">Diaphorina citri</name>
    <name type="common">Asian citrus psyllid</name>
    <dbReference type="NCBI Taxonomy" id="121845"/>
    <lineage>
        <taxon>Eukaryota</taxon>
        <taxon>Metazoa</taxon>
        <taxon>Ecdysozoa</taxon>
        <taxon>Arthropoda</taxon>
        <taxon>Hexapoda</taxon>
        <taxon>Insecta</taxon>
        <taxon>Pterygota</taxon>
        <taxon>Neoptera</taxon>
        <taxon>Paraneoptera</taxon>
        <taxon>Hemiptera</taxon>
        <taxon>Sternorrhyncha</taxon>
        <taxon>Psylloidea</taxon>
        <taxon>Psyllidae</taxon>
        <taxon>Diaphorininae</taxon>
        <taxon>Diaphorina</taxon>
    </lineage>
</organism>
<accession>A0A1S3CYJ5</accession>
<dbReference type="RefSeq" id="XP_017298931.1">
    <property type="nucleotide sequence ID" value="XM_017443442.2"/>
</dbReference>
<dbReference type="AlphaFoldDB" id="A0A1S3CYJ5"/>
<sequence length="249" mass="28425">MAIKCVPSDIPPSRPACYEPVPCFKPHAVYSAPTVEFSKVTIHSLSYLPPPPRCKPKCETPVNIILPREKCEPLTPKNEENRGLTKNLGRLNNQNRGLTKNWAELNEQNRGLLSRNSTESNDRNRGLSRDSEESNEQNRFLPKNFPQRTPKAPALHHKYPLKMNATLPDLTYGKRGFLPDNGYPSSYPAERQVQKSERFLPQDRRFRSNPMIQGSNNSNMANYFQDGNPPTRRRDYPVKLTRGCLALPK</sequence>
<reference evidence="3 4" key="1">
    <citation type="submission" date="2025-04" db="UniProtKB">
        <authorList>
            <consortium name="RefSeq"/>
        </authorList>
    </citation>
    <scope>IDENTIFICATION</scope>
</reference>
<feature type="region of interest" description="Disordered" evidence="1">
    <location>
        <begin position="73"/>
        <end position="152"/>
    </location>
</feature>
<dbReference type="Proteomes" id="UP000079169">
    <property type="component" value="Unplaced"/>
</dbReference>
<feature type="compositionally biased region" description="Basic and acidic residues" evidence="1">
    <location>
        <begin position="120"/>
        <end position="132"/>
    </location>
</feature>
<evidence type="ECO:0000256" key="1">
    <source>
        <dbReference type="SAM" id="MobiDB-lite"/>
    </source>
</evidence>
<gene>
    <name evidence="3 4" type="primary">LOC103507679</name>
</gene>
<keyword evidence="2" id="KW-1185">Reference proteome</keyword>
<dbReference type="GeneID" id="103507679"/>
<evidence type="ECO:0000313" key="4">
    <source>
        <dbReference type="RefSeq" id="XP_017298931.1"/>
    </source>
</evidence>
<protein>
    <submittedName>
        <fullName evidence="4">Uncharacterized protein LOC103507679 isoform X3</fullName>
    </submittedName>
    <submittedName>
        <fullName evidence="3">Uncharacterized protein LOC103507679 isoform X4</fullName>
    </submittedName>
</protein>
<feature type="compositionally biased region" description="Low complexity" evidence="1">
    <location>
        <begin position="87"/>
        <end position="98"/>
    </location>
</feature>
<feature type="compositionally biased region" description="Polar residues" evidence="1">
    <location>
        <begin position="106"/>
        <end position="119"/>
    </location>
</feature>
<proteinExistence type="predicted"/>
<feature type="compositionally biased region" description="Basic and acidic residues" evidence="1">
    <location>
        <begin position="73"/>
        <end position="83"/>
    </location>
</feature>
<dbReference type="RefSeq" id="XP_008470401.1">
    <property type="nucleotide sequence ID" value="XM_008472179.2"/>
</dbReference>
<name>A0A1S3CYJ5_DIACI</name>
<evidence type="ECO:0000313" key="3">
    <source>
        <dbReference type="RefSeq" id="XP_008470401.1"/>
    </source>
</evidence>